<gene>
    <name evidence="1" type="ORF">EGI31_18980</name>
</gene>
<dbReference type="PANTHER" id="PTHR37947:SF1">
    <property type="entry name" value="BLL2462 PROTEIN"/>
    <property type="match status" value="1"/>
</dbReference>
<sequence length="676" mass="75633">MGLLFALFTYFRIKGFSRNQKIALSALRGILTFLVAYLLLNPLIKTISNNIIKPKVVLVLDNSRSMLQGGKKAINEVFEGIVALKESLTEKGFELELRTLSDDKSEQINETKFNLGKSNLSSVLGDLKNNYEGQNLSDVILVSDGIINDGVSPTFQKYPFNVHTVGFGDTTLKKDILISGIAANKLAYLGNKFTVNVDISAYLLPGKLTNVTIKDGTGKVLSQKQISITKKEDFQTASFELMADKVGKQRYIAEIKSVEGEFSIKNNIKDFVLDVVNGKEKILFLAFAPHPDIKAFKSMIEKNDLFELQVQILQSTEPSQIGKDPFDILILHQVPDVYGSSTGIVSTLLSKKKPTFFVVGSKTNIPSFNGMQNVVGINSQINKLDKTTSQLNNLFQRFNVSSSTTALLEKLPPISVPFGEYKTFPGAEILLFQKIGNINTGRPMLAMNLSGSVNNAVFVGEGIWQWRLEEYALSEQQSEVDELIIKTLQLLSIKEDKSKLRVYPTLETFSIDQRIGFEAEAYNNIFERIYDQNITMKVKDEKGAEKTYSFKITNESSRFELSNLPAGLYKYDASANILGKNETTTGQFLVTQTDLESENLVADHNLLKTLSNENNGDFVNYKNIIELRKSLENKGLINKVVSNEELKDFINLRWILALLVAFAAIEWSLRKYFGGY</sequence>
<evidence type="ECO:0000313" key="2">
    <source>
        <dbReference type="Proteomes" id="UP001204144"/>
    </source>
</evidence>
<organism evidence="1 2">
    <name type="scientific">Lacihabitans soyangensis</name>
    <dbReference type="NCBI Taxonomy" id="869394"/>
    <lineage>
        <taxon>Bacteria</taxon>
        <taxon>Pseudomonadati</taxon>
        <taxon>Bacteroidota</taxon>
        <taxon>Cytophagia</taxon>
        <taxon>Cytophagales</taxon>
        <taxon>Leadbetterellaceae</taxon>
        <taxon>Lacihabitans</taxon>
    </lineage>
</organism>
<name>A0AAE3KUG3_9BACT</name>
<protein>
    <submittedName>
        <fullName evidence="1">VWA domain-containing protein</fullName>
    </submittedName>
</protein>
<keyword evidence="2" id="KW-1185">Reference proteome</keyword>
<accession>A0AAE3KUG3</accession>
<dbReference type="AlphaFoldDB" id="A0AAE3KUG3"/>
<reference evidence="1 2" key="1">
    <citation type="submission" date="2018-11" db="EMBL/GenBank/DDBJ databases">
        <title>Novel bacteria species description.</title>
        <authorList>
            <person name="Han J.-H."/>
        </authorList>
    </citation>
    <scope>NUCLEOTIDE SEQUENCE [LARGE SCALE GENOMIC DNA]</scope>
    <source>
        <strain evidence="1 2">KCTC23259</strain>
    </source>
</reference>
<dbReference type="InterPro" id="IPR036465">
    <property type="entry name" value="vWFA_dom_sf"/>
</dbReference>
<dbReference type="EMBL" id="RJUF01000180">
    <property type="protein sequence ID" value="MCP9765023.1"/>
    <property type="molecule type" value="Genomic_DNA"/>
</dbReference>
<dbReference type="SUPFAM" id="SSF53300">
    <property type="entry name" value="vWA-like"/>
    <property type="match status" value="1"/>
</dbReference>
<evidence type="ECO:0000313" key="1">
    <source>
        <dbReference type="EMBL" id="MCP9765023.1"/>
    </source>
</evidence>
<dbReference type="Proteomes" id="UP001204144">
    <property type="component" value="Unassembled WGS sequence"/>
</dbReference>
<dbReference type="PANTHER" id="PTHR37947">
    <property type="entry name" value="BLL2462 PROTEIN"/>
    <property type="match status" value="1"/>
</dbReference>
<comment type="caution">
    <text evidence="1">The sequence shown here is derived from an EMBL/GenBank/DDBJ whole genome shotgun (WGS) entry which is preliminary data.</text>
</comment>
<proteinExistence type="predicted"/>